<feature type="non-terminal residue" evidence="2">
    <location>
        <position position="114"/>
    </location>
</feature>
<proteinExistence type="predicted"/>
<feature type="region of interest" description="Disordered" evidence="1">
    <location>
        <begin position="9"/>
        <end position="35"/>
    </location>
</feature>
<evidence type="ECO:0000313" key="2">
    <source>
        <dbReference type="EMBL" id="SVC57828.1"/>
    </source>
</evidence>
<dbReference type="AlphaFoldDB" id="A0A382NBB8"/>
<dbReference type="InterPro" id="IPR009706">
    <property type="entry name" value="DUF1287"/>
</dbReference>
<organism evidence="2">
    <name type="scientific">marine metagenome</name>
    <dbReference type="NCBI Taxonomy" id="408172"/>
    <lineage>
        <taxon>unclassified sequences</taxon>
        <taxon>metagenomes</taxon>
        <taxon>ecological metagenomes</taxon>
    </lineage>
</organism>
<name>A0A382NBB8_9ZZZZ</name>
<dbReference type="EMBL" id="UINC01098937">
    <property type="protein sequence ID" value="SVC57828.1"/>
    <property type="molecule type" value="Genomic_DNA"/>
</dbReference>
<sequence length="114" mass="12329">MTVWLVIGCDQGPTPNPTLDSGHSETPKTKRETTASPIVAAARSQVGKTVSYDPSYVGLAYPNGDLPMEKGVCTDVVIRALRDASKIDLQKLVHEDMKAAFSAYPNIWGLKKPD</sequence>
<evidence type="ECO:0000256" key="1">
    <source>
        <dbReference type="SAM" id="MobiDB-lite"/>
    </source>
</evidence>
<gene>
    <name evidence="2" type="ORF">METZ01_LOCUS310682</name>
</gene>
<evidence type="ECO:0008006" key="3">
    <source>
        <dbReference type="Google" id="ProtNLM"/>
    </source>
</evidence>
<feature type="compositionally biased region" description="Basic and acidic residues" evidence="1">
    <location>
        <begin position="22"/>
        <end position="33"/>
    </location>
</feature>
<dbReference type="Pfam" id="PF06940">
    <property type="entry name" value="DUF1287"/>
    <property type="match status" value="1"/>
</dbReference>
<protein>
    <recommendedName>
        <fullName evidence="3">DUF1287 domain-containing protein</fullName>
    </recommendedName>
</protein>
<accession>A0A382NBB8</accession>
<reference evidence="2" key="1">
    <citation type="submission" date="2018-05" db="EMBL/GenBank/DDBJ databases">
        <authorList>
            <person name="Lanie J.A."/>
            <person name="Ng W.-L."/>
            <person name="Kazmierczak K.M."/>
            <person name="Andrzejewski T.M."/>
            <person name="Davidsen T.M."/>
            <person name="Wayne K.J."/>
            <person name="Tettelin H."/>
            <person name="Glass J.I."/>
            <person name="Rusch D."/>
            <person name="Podicherti R."/>
            <person name="Tsui H.-C.T."/>
            <person name="Winkler M.E."/>
        </authorList>
    </citation>
    <scope>NUCLEOTIDE SEQUENCE</scope>
</reference>